<dbReference type="RefSeq" id="WP_238272412.1">
    <property type="nucleotide sequence ID" value="NZ_BPQG01000044.1"/>
</dbReference>
<gene>
    <name evidence="1" type="ORF">AFCDBAGC_2827</name>
</gene>
<reference evidence="1 2" key="1">
    <citation type="journal article" date="2021" name="Front. Microbiol.">
        <title>Comprehensive Comparative Genomics and Phenotyping of Methylobacterium Species.</title>
        <authorList>
            <person name="Alessa O."/>
            <person name="Ogura Y."/>
            <person name="Fujitani Y."/>
            <person name="Takami H."/>
            <person name="Hayashi T."/>
            <person name="Sahin N."/>
            <person name="Tani A."/>
        </authorList>
    </citation>
    <scope>NUCLEOTIDE SEQUENCE [LARGE SCALE GENOMIC DNA]</scope>
    <source>
        <strain evidence="1 2">DSM 23679</strain>
    </source>
</reference>
<sequence>MRDTRNAFVGRPMAPLNAARRSERRTATAADLSRLGRIAACLVALALPTFRIVAADTAHRVAPSGATQAAASGSPSRRAAAFDGVSRAGSPVWETLLTLDRDTSR</sequence>
<evidence type="ECO:0000313" key="1">
    <source>
        <dbReference type="EMBL" id="GJD44958.1"/>
    </source>
</evidence>
<comment type="caution">
    <text evidence="1">The sequence shown here is derived from an EMBL/GenBank/DDBJ whole genome shotgun (WGS) entry which is preliminary data.</text>
</comment>
<dbReference type="Proteomes" id="UP001055117">
    <property type="component" value="Unassembled WGS sequence"/>
</dbReference>
<protein>
    <submittedName>
        <fullName evidence="1">Uncharacterized protein</fullName>
    </submittedName>
</protein>
<name>A0ABQ4QI59_9HYPH</name>
<evidence type="ECO:0000313" key="2">
    <source>
        <dbReference type="Proteomes" id="UP001055117"/>
    </source>
</evidence>
<keyword evidence="2" id="KW-1185">Reference proteome</keyword>
<accession>A0ABQ4QI59</accession>
<dbReference type="EMBL" id="BPQG01000044">
    <property type="protein sequence ID" value="GJD44958.1"/>
    <property type="molecule type" value="Genomic_DNA"/>
</dbReference>
<proteinExistence type="predicted"/>
<organism evidence="1 2">
    <name type="scientific">Methylobacterium cerastii</name>
    <dbReference type="NCBI Taxonomy" id="932741"/>
    <lineage>
        <taxon>Bacteria</taxon>
        <taxon>Pseudomonadati</taxon>
        <taxon>Pseudomonadota</taxon>
        <taxon>Alphaproteobacteria</taxon>
        <taxon>Hyphomicrobiales</taxon>
        <taxon>Methylobacteriaceae</taxon>
        <taxon>Methylobacterium</taxon>
    </lineage>
</organism>